<organism evidence="2 3">
    <name type="scientific">Cryptosporangium minutisporangium</name>
    <dbReference type="NCBI Taxonomy" id="113569"/>
    <lineage>
        <taxon>Bacteria</taxon>
        <taxon>Bacillati</taxon>
        <taxon>Actinomycetota</taxon>
        <taxon>Actinomycetes</taxon>
        <taxon>Cryptosporangiales</taxon>
        <taxon>Cryptosporangiaceae</taxon>
        <taxon>Cryptosporangium</taxon>
    </lineage>
</organism>
<dbReference type="PANTHER" id="PTHR35908:SF1">
    <property type="entry name" value="CONSERVED PROTEIN"/>
    <property type="match status" value="1"/>
</dbReference>
<dbReference type="SUPFAM" id="SSF54593">
    <property type="entry name" value="Glyoxalase/Bleomycin resistance protein/Dihydroxybiphenyl dioxygenase"/>
    <property type="match status" value="1"/>
</dbReference>
<dbReference type="EMBL" id="BAAAYN010000041">
    <property type="protein sequence ID" value="GAA3393161.1"/>
    <property type="molecule type" value="Genomic_DNA"/>
</dbReference>
<feature type="domain" description="Glyoxalase-like" evidence="1">
    <location>
        <begin position="151"/>
        <end position="254"/>
    </location>
</feature>
<dbReference type="CDD" id="cd06587">
    <property type="entry name" value="VOC"/>
    <property type="match status" value="1"/>
</dbReference>
<dbReference type="InterPro" id="IPR029068">
    <property type="entry name" value="Glyas_Bleomycin-R_OHBP_Dase"/>
</dbReference>
<evidence type="ECO:0000313" key="2">
    <source>
        <dbReference type="EMBL" id="GAA3393161.1"/>
    </source>
</evidence>
<reference evidence="3" key="1">
    <citation type="journal article" date="2019" name="Int. J. Syst. Evol. Microbiol.">
        <title>The Global Catalogue of Microorganisms (GCM) 10K type strain sequencing project: providing services to taxonomists for standard genome sequencing and annotation.</title>
        <authorList>
            <consortium name="The Broad Institute Genomics Platform"/>
            <consortium name="The Broad Institute Genome Sequencing Center for Infectious Disease"/>
            <person name="Wu L."/>
            <person name="Ma J."/>
        </authorList>
    </citation>
    <scope>NUCLEOTIDE SEQUENCE [LARGE SCALE GENOMIC DNA]</scope>
    <source>
        <strain evidence="3">JCM 9458</strain>
    </source>
</reference>
<feature type="domain" description="Glyoxalase-like" evidence="1">
    <location>
        <begin position="27"/>
        <end position="131"/>
    </location>
</feature>
<proteinExistence type="predicted"/>
<evidence type="ECO:0000313" key="3">
    <source>
        <dbReference type="Proteomes" id="UP001501676"/>
    </source>
</evidence>
<name>A0ABP6T4V2_9ACTN</name>
<gene>
    <name evidence="2" type="ORF">GCM10020369_57610</name>
</gene>
<dbReference type="Gene3D" id="3.10.180.10">
    <property type="entry name" value="2,3-Dihydroxybiphenyl 1,2-Dioxygenase, domain 1"/>
    <property type="match status" value="2"/>
</dbReference>
<keyword evidence="3" id="KW-1185">Reference proteome</keyword>
<dbReference type="PANTHER" id="PTHR35908">
    <property type="entry name" value="HYPOTHETICAL FUSION PROTEIN"/>
    <property type="match status" value="1"/>
</dbReference>
<sequence>MVILKSPGPPVSVVLSGPRMIARFRDLCVDATESDAEALGRFWADVLGTTLTEGAGSGYRVEARPEASRATQIWVNVVPEARIGKTRVHLDLRLPEPDPSPLVALGARVVTEPGADPWWVLADPDGNLFCAFPPRPGAPAVTEVPAAPFELVVDCGDSLAQATWWAAQVGGEVRQAEHGEYAWIEGAAGFPWDAWVFGPVPEPKGVKNRVHWDVTLEGPDPEPLLAAGAVLLRRPDDDIRWWILADPEGNEFCAFPADQQE</sequence>
<comment type="caution">
    <text evidence="2">The sequence shown here is derived from an EMBL/GenBank/DDBJ whole genome shotgun (WGS) entry which is preliminary data.</text>
</comment>
<evidence type="ECO:0000259" key="1">
    <source>
        <dbReference type="Pfam" id="PF18029"/>
    </source>
</evidence>
<dbReference type="Pfam" id="PF18029">
    <property type="entry name" value="Glyoxalase_6"/>
    <property type="match status" value="2"/>
</dbReference>
<accession>A0ABP6T4V2</accession>
<dbReference type="Proteomes" id="UP001501676">
    <property type="component" value="Unassembled WGS sequence"/>
</dbReference>
<dbReference type="InterPro" id="IPR041581">
    <property type="entry name" value="Glyoxalase_6"/>
</dbReference>
<protein>
    <submittedName>
        <fullName evidence="2">VOC family protein</fullName>
    </submittedName>
</protein>